<keyword evidence="4" id="KW-1185">Reference proteome</keyword>
<feature type="binding site" evidence="1">
    <location>
        <position position="67"/>
    </location>
    <ligand>
        <name>ATP</name>
        <dbReference type="ChEBI" id="CHEBI:30616"/>
    </ligand>
</feature>
<dbReference type="PROSITE" id="PS00107">
    <property type="entry name" value="PROTEIN_KINASE_ATP"/>
    <property type="match status" value="1"/>
</dbReference>
<proteinExistence type="predicted"/>
<accession>A0A9N9DS41</accession>
<evidence type="ECO:0000313" key="4">
    <source>
        <dbReference type="Proteomes" id="UP000789396"/>
    </source>
</evidence>
<sequence length="85" mass="9649">SKFQQSSSKKKMSNENLFRASLKSTNNEFIKFYDYSKFRNIRLIGSGTFGKVYHAITESSGLDVALKSFDNNNATIVQEIIDEVT</sequence>
<protein>
    <submittedName>
        <fullName evidence="3">15650_t:CDS:1</fullName>
    </submittedName>
</protein>
<keyword evidence="1" id="KW-0547">Nucleotide-binding</keyword>
<evidence type="ECO:0000256" key="1">
    <source>
        <dbReference type="PROSITE-ProRule" id="PRU10141"/>
    </source>
</evidence>
<keyword evidence="1" id="KW-0067">ATP-binding</keyword>
<dbReference type="SUPFAM" id="SSF56112">
    <property type="entry name" value="Protein kinase-like (PK-like)"/>
    <property type="match status" value="1"/>
</dbReference>
<name>A0A9N9DS41_9GLOM</name>
<dbReference type="GO" id="GO:0004672">
    <property type="term" value="F:protein kinase activity"/>
    <property type="evidence" value="ECO:0007669"/>
    <property type="project" value="InterPro"/>
</dbReference>
<dbReference type="PROSITE" id="PS50011">
    <property type="entry name" value="PROTEIN_KINASE_DOM"/>
    <property type="match status" value="1"/>
</dbReference>
<dbReference type="AlphaFoldDB" id="A0A9N9DS41"/>
<dbReference type="Proteomes" id="UP000789396">
    <property type="component" value="Unassembled WGS sequence"/>
</dbReference>
<dbReference type="EMBL" id="CAJVPZ010013123">
    <property type="protein sequence ID" value="CAG8646156.1"/>
    <property type="molecule type" value="Genomic_DNA"/>
</dbReference>
<dbReference type="InterPro" id="IPR000719">
    <property type="entry name" value="Prot_kinase_dom"/>
</dbReference>
<comment type="caution">
    <text evidence="3">The sequence shown here is derived from an EMBL/GenBank/DDBJ whole genome shotgun (WGS) entry which is preliminary data.</text>
</comment>
<organism evidence="3 4">
    <name type="scientific">Racocetra fulgida</name>
    <dbReference type="NCBI Taxonomy" id="60492"/>
    <lineage>
        <taxon>Eukaryota</taxon>
        <taxon>Fungi</taxon>
        <taxon>Fungi incertae sedis</taxon>
        <taxon>Mucoromycota</taxon>
        <taxon>Glomeromycotina</taxon>
        <taxon>Glomeromycetes</taxon>
        <taxon>Diversisporales</taxon>
        <taxon>Gigasporaceae</taxon>
        <taxon>Racocetra</taxon>
    </lineage>
</organism>
<dbReference type="Gene3D" id="3.30.200.20">
    <property type="entry name" value="Phosphorylase Kinase, domain 1"/>
    <property type="match status" value="1"/>
</dbReference>
<feature type="domain" description="Protein kinase" evidence="2">
    <location>
        <begin position="38"/>
        <end position="85"/>
    </location>
</feature>
<reference evidence="3" key="1">
    <citation type="submission" date="2021-06" db="EMBL/GenBank/DDBJ databases">
        <authorList>
            <person name="Kallberg Y."/>
            <person name="Tangrot J."/>
            <person name="Rosling A."/>
        </authorList>
    </citation>
    <scope>NUCLEOTIDE SEQUENCE</scope>
    <source>
        <strain evidence="3">IN212</strain>
    </source>
</reference>
<dbReference type="InterPro" id="IPR017441">
    <property type="entry name" value="Protein_kinase_ATP_BS"/>
</dbReference>
<dbReference type="OrthoDB" id="2427446at2759"/>
<evidence type="ECO:0000313" key="3">
    <source>
        <dbReference type="EMBL" id="CAG8646156.1"/>
    </source>
</evidence>
<dbReference type="GO" id="GO:0005524">
    <property type="term" value="F:ATP binding"/>
    <property type="evidence" value="ECO:0007669"/>
    <property type="project" value="UniProtKB-UniRule"/>
</dbReference>
<evidence type="ECO:0000259" key="2">
    <source>
        <dbReference type="PROSITE" id="PS50011"/>
    </source>
</evidence>
<feature type="non-terminal residue" evidence="3">
    <location>
        <position position="1"/>
    </location>
</feature>
<dbReference type="InterPro" id="IPR011009">
    <property type="entry name" value="Kinase-like_dom_sf"/>
</dbReference>
<gene>
    <name evidence="3" type="ORF">RFULGI_LOCUS8259</name>
</gene>